<comment type="similarity">
    <text evidence="2">Belongs to the OmpP1/FadL family.</text>
</comment>
<organism evidence="9 10">
    <name type="scientific">Sphingobacterium lactis</name>
    <dbReference type="NCBI Taxonomy" id="797291"/>
    <lineage>
        <taxon>Bacteria</taxon>
        <taxon>Pseudomonadati</taxon>
        <taxon>Bacteroidota</taxon>
        <taxon>Sphingobacteriia</taxon>
        <taxon>Sphingobacteriales</taxon>
        <taxon>Sphingobacteriaceae</taxon>
        <taxon>Sphingobacterium</taxon>
    </lineage>
</organism>
<evidence type="ECO:0000313" key="10">
    <source>
        <dbReference type="Proteomes" id="UP000236731"/>
    </source>
</evidence>
<dbReference type="RefSeq" id="WP_103906818.1">
    <property type="nucleotide sequence ID" value="NZ_CP049246.1"/>
</dbReference>
<keyword evidence="7" id="KW-0998">Cell outer membrane</keyword>
<reference evidence="10" key="1">
    <citation type="submission" date="2016-10" db="EMBL/GenBank/DDBJ databases">
        <authorList>
            <person name="Varghese N."/>
            <person name="Submissions S."/>
        </authorList>
    </citation>
    <scope>NUCLEOTIDE SEQUENCE [LARGE SCALE GENOMIC DNA]</scope>
    <source>
        <strain evidence="10">DSM 22361</strain>
    </source>
</reference>
<gene>
    <name evidence="9" type="ORF">SAMN05421877_108135</name>
</gene>
<keyword evidence="6" id="KW-0472">Membrane</keyword>
<dbReference type="OrthoDB" id="9922at2"/>
<evidence type="ECO:0000256" key="5">
    <source>
        <dbReference type="ARBA" id="ARBA00022729"/>
    </source>
</evidence>
<comment type="subcellular location">
    <subcellularLocation>
        <location evidence="1">Cell outer membrane</location>
        <topology evidence="1">Multi-pass membrane protein</topology>
    </subcellularLocation>
</comment>
<keyword evidence="4" id="KW-0812">Transmembrane</keyword>
<evidence type="ECO:0000256" key="7">
    <source>
        <dbReference type="ARBA" id="ARBA00023237"/>
    </source>
</evidence>
<dbReference type="GO" id="GO:0015483">
    <property type="term" value="F:long-chain fatty acid transporting porin activity"/>
    <property type="evidence" value="ECO:0007669"/>
    <property type="project" value="TreeGrafter"/>
</dbReference>
<evidence type="ECO:0000256" key="2">
    <source>
        <dbReference type="ARBA" id="ARBA00008163"/>
    </source>
</evidence>
<dbReference type="Proteomes" id="UP000236731">
    <property type="component" value="Unassembled WGS sequence"/>
</dbReference>
<keyword evidence="10" id="KW-1185">Reference proteome</keyword>
<dbReference type="GO" id="GO:0009279">
    <property type="term" value="C:cell outer membrane"/>
    <property type="evidence" value="ECO:0007669"/>
    <property type="project" value="UniProtKB-SubCell"/>
</dbReference>
<keyword evidence="5 8" id="KW-0732">Signal</keyword>
<accession>A0A1H6AG48</accession>
<evidence type="ECO:0000313" key="9">
    <source>
        <dbReference type="EMBL" id="SEG47688.1"/>
    </source>
</evidence>
<dbReference type="InterPro" id="IPR005017">
    <property type="entry name" value="OMPP1/FadL/TodX"/>
</dbReference>
<proteinExistence type="inferred from homology"/>
<evidence type="ECO:0000256" key="4">
    <source>
        <dbReference type="ARBA" id="ARBA00022692"/>
    </source>
</evidence>
<keyword evidence="3" id="KW-1134">Transmembrane beta strand</keyword>
<dbReference type="SUPFAM" id="SSF56935">
    <property type="entry name" value="Porins"/>
    <property type="match status" value="1"/>
</dbReference>
<dbReference type="EMBL" id="FNUT01000008">
    <property type="protein sequence ID" value="SEG47688.1"/>
    <property type="molecule type" value="Genomic_DNA"/>
</dbReference>
<dbReference type="Pfam" id="PF03349">
    <property type="entry name" value="Toluene_X"/>
    <property type="match status" value="1"/>
</dbReference>
<evidence type="ECO:0000256" key="1">
    <source>
        <dbReference type="ARBA" id="ARBA00004571"/>
    </source>
</evidence>
<dbReference type="PANTHER" id="PTHR35093">
    <property type="entry name" value="OUTER MEMBRANE PROTEIN NMB0088-RELATED"/>
    <property type="match status" value="1"/>
</dbReference>
<evidence type="ECO:0000256" key="3">
    <source>
        <dbReference type="ARBA" id="ARBA00022452"/>
    </source>
</evidence>
<feature type="signal peptide" evidence="8">
    <location>
        <begin position="1"/>
        <end position="18"/>
    </location>
</feature>
<dbReference type="AlphaFoldDB" id="A0A1H6AG48"/>
<sequence length="406" mass="44007">MKRLLLCLLLASPSLLFAQGSQVNTQSQKAVGMAGAGSALFVDETSIVYNPGALVKMDGNASQVGGSAIMYRSAFQERGSNDVHHTKFQVSPPFGVYATFGPKGAWWKAGIGVYTPFGGGVDWGKEWPGRFSLTHLSMRAIYIQPTVSFKLTDQFSVGGGFVYNIGLVDLGRALPVFYPDGTAGQATLKGTGTGMGYNLGVHYNLDDQFAISLNYRSKVVTKLEGGDAEFEVPAALAANFPNGKFDAELPLPSSFNIGIAFPLGEKVKAAIDGSLINYSIYKELVFDYENNTPTLQDTRSEKKYQNAFSGKAGINYEVSDKLDLRVGAGYVYTPVQSKYVYPETPDNNRVMAAGGLTYKFNPNWQMSAAYVFQKILKRTTTNAETQLSGAYETNIHAPGISVSYSW</sequence>
<protein>
    <submittedName>
        <fullName evidence="9">Long-chain fatty acid transport protein</fullName>
    </submittedName>
</protein>
<feature type="chain" id="PRO_5009292655" evidence="8">
    <location>
        <begin position="19"/>
        <end position="406"/>
    </location>
</feature>
<dbReference type="Gene3D" id="2.40.160.60">
    <property type="entry name" value="Outer membrane protein transport protein (OMPP1/FadL/TodX)"/>
    <property type="match status" value="1"/>
</dbReference>
<evidence type="ECO:0000256" key="6">
    <source>
        <dbReference type="ARBA" id="ARBA00023136"/>
    </source>
</evidence>
<evidence type="ECO:0000256" key="8">
    <source>
        <dbReference type="SAM" id="SignalP"/>
    </source>
</evidence>
<name>A0A1H6AG48_9SPHI</name>
<dbReference type="PANTHER" id="PTHR35093:SF8">
    <property type="entry name" value="OUTER MEMBRANE PROTEIN NMB0088-RELATED"/>
    <property type="match status" value="1"/>
</dbReference>